<dbReference type="EMBL" id="JADBJN010000003">
    <property type="protein sequence ID" value="KAG5671142.1"/>
    <property type="molecule type" value="Genomic_DNA"/>
</dbReference>
<evidence type="ECO:0000256" key="6">
    <source>
        <dbReference type="ARBA" id="ARBA00047319"/>
    </source>
</evidence>
<evidence type="ECO:0000256" key="3">
    <source>
        <dbReference type="ARBA" id="ARBA00037247"/>
    </source>
</evidence>
<comment type="similarity">
    <text evidence="1">Belongs to the ATP-dependent AMP-binding enzyme family.</text>
</comment>
<dbReference type="EC" id="6.2.1.2" evidence="4"/>
<accession>A0A9J6BNZ9</accession>
<evidence type="ECO:0000256" key="2">
    <source>
        <dbReference type="ARBA" id="ARBA00022598"/>
    </source>
</evidence>
<evidence type="ECO:0000259" key="8">
    <source>
        <dbReference type="Pfam" id="PF00501"/>
    </source>
</evidence>
<gene>
    <name evidence="9" type="ORF">PVAND_001355</name>
</gene>
<evidence type="ECO:0000313" key="9">
    <source>
        <dbReference type="EMBL" id="KAG5671142.1"/>
    </source>
</evidence>
<dbReference type="InterPro" id="IPR000873">
    <property type="entry name" value="AMP-dep_synth/lig_dom"/>
</dbReference>
<comment type="function">
    <text evidence="3">Acyl-CoA synthases catalyze the initial reaction in fatty acid metabolism, by forming a thioester with CoA. Has some preference toward medium-chain substrates. Plays a role in adipocyte differentiation.</text>
</comment>
<dbReference type="Pfam" id="PF00501">
    <property type="entry name" value="AMP-binding"/>
    <property type="match status" value="1"/>
</dbReference>
<comment type="caution">
    <text evidence="9">The sequence shown here is derived from an EMBL/GenBank/DDBJ whole genome shotgun (WGS) entry which is preliminary data.</text>
</comment>
<keyword evidence="2" id="KW-0436">Ligase</keyword>
<dbReference type="GO" id="GO:0006631">
    <property type="term" value="P:fatty acid metabolic process"/>
    <property type="evidence" value="ECO:0007669"/>
    <property type="project" value="TreeGrafter"/>
</dbReference>
<dbReference type="PANTHER" id="PTHR43201:SF5">
    <property type="entry name" value="MEDIUM-CHAIN ACYL-COA LIGASE ACSF2, MITOCHONDRIAL"/>
    <property type="match status" value="1"/>
</dbReference>
<sequence>MKFTRFVLKNGNLFNRKTLNFFQPNPLSVCRKCSSFQEPSHGNISYLHRIGNEPLKYFNVGQLIKMTADKYPNRELIVSYEEKIRLTYEEALFKCDKLAAALLNLGLEKGDKVAIWSPNYEFWLISFMAMARAGLVCVTLNPAYQLPELDYCLKKVKVKAIIAPEYFRKQQHYQMLKTLVPDVNKNTNNSLKCIIIKSDKQLSSDTLRYDDVLNYSTESDIKEIDKLQTTISPDSCFNIQFTSGTTGRSKAARMSHFSLVNCGYHMGKRLEFDKNYARICVNNPLFHAYGTAISIMVALNHGGALILPASHFTPELSLRAIVDEQVNVIYGTPTMFVDLIAKQKELKFDLPKLK</sequence>
<dbReference type="PROSITE" id="PS00455">
    <property type="entry name" value="AMP_BINDING"/>
    <property type="match status" value="1"/>
</dbReference>
<reference evidence="9" key="1">
    <citation type="submission" date="2021-03" db="EMBL/GenBank/DDBJ databases">
        <title>Chromosome level genome of the anhydrobiotic midge Polypedilum vanderplanki.</title>
        <authorList>
            <person name="Yoshida Y."/>
            <person name="Kikawada T."/>
            <person name="Gusev O."/>
        </authorList>
    </citation>
    <scope>NUCLEOTIDE SEQUENCE</scope>
    <source>
        <strain evidence="9">NIAS01</strain>
        <tissue evidence="9">Whole body or cell culture</tissue>
    </source>
</reference>
<evidence type="ECO:0000256" key="1">
    <source>
        <dbReference type="ARBA" id="ARBA00006432"/>
    </source>
</evidence>
<dbReference type="OrthoDB" id="10253115at2759"/>
<evidence type="ECO:0000256" key="4">
    <source>
        <dbReference type="ARBA" id="ARBA00039009"/>
    </source>
</evidence>
<organism evidence="9 10">
    <name type="scientific">Polypedilum vanderplanki</name>
    <name type="common">Sleeping chironomid midge</name>
    <dbReference type="NCBI Taxonomy" id="319348"/>
    <lineage>
        <taxon>Eukaryota</taxon>
        <taxon>Metazoa</taxon>
        <taxon>Ecdysozoa</taxon>
        <taxon>Arthropoda</taxon>
        <taxon>Hexapoda</taxon>
        <taxon>Insecta</taxon>
        <taxon>Pterygota</taxon>
        <taxon>Neoptera</taxon>
        <taxon>Endopterygota</taxon>
        <taxon>Diptera</taxon>
        <taxon>Nematocera</taxon>
        <taxon>Chironomoidea</taxon>
        <taxon>Chironomidae</taxon>
        <taxon>Chironominae</taxon>
        <taxon>Polypedilum</taxon>
        <taxon>Polypedilum</taxon>
    </lineage>
</organism>
<evidence type="ECO:0000256" key="7">
    <source>
        <dbReference type="ARBA" id="ARBA00048277"/>
    </source>
</evidence>
<evidence type="ECO:0000313" key="10">
    <source>
        <dbReference type="Proteomes" id="UP001107558"/>
    </source>
</evidence>
<dbReference type="InterPro" id="IPR042099">
    <property type="entry name" value="ANL_N_sf"/>
</dbReference>
<proteinExistence type="inferred from homology"/>
<protein>
    <recommendedName>
        <fullName evidence="5">Medium-chain acyl-CoA ligase ACSF2, mitochondrial</fullName>
        <ecNumber evidence="4">6.2.1.2</ecNumber>
    </recommendedName>
</protein>
<keyword evidence="10" id="KW-1185">Reference proteome</keyword>
<comment type="catalytic activity">
    <reaction evidence="7">
        <text>a medium-chain fatty acid + ATP + CoA = a medium-chain fatty acyl-CoA + AMP + diphosphate</text>
        <dbReference type="Rhea" id="RHEA:48340"/>
        <dbReference type="ChEBI" id="CHEBI:30616"/>
        <dbReference type="ChEBI" id="CHEBI:33019"/>
        <dbReference type="ChEBI" id="CHEBI:57287"/>
        <dbReference type="ChEBI" id="CHEBI:59558"/>
        <dbReference type="ChEBI" id="CHEBI:90546"/>
        <dbReference type="ChEBI" id="CHEBI:456215"/>
        <dbReference type="EC" id="6.2.1.2"/>
    </reaction>
</comment>
<evidence type="ECO:0000256" key="5">
    <source>
        <dbReference type="ARBA" id="ARBA00039638"/>
    </source>
</evidence>
<dbReference type="PANTHER" id="PTHR43201">
    <property type="entry name" value="ACYL-COA SYNTHETASE"/>
    <property type="match status" value="1"/>
</dbReference>
<dbReference type="SUPFAM" id="SSF56801">
    <property type="entry name" value="Acetyl-CoA synthetase-like"/>
    <property type="match status" value="1"/>
</dbReference>
<dbReference type="Gene3D" id="3.40.50.12780">
    <property type="entry name" value="N-terminal domain of ligase-like"/>
    <property type="match status" value="1"/>
</dbReference>
<dbReference type="Proteomes" id="UP001107558">
    <property type="component" value="Chromosome 3"/>
</dbReference>
<dbReference type="AlphaFoldDB" id="A0A9J6BNZ9"/>
<dbReference type="InterPro" id="IPR020845">
    <property type="entry name" value="AMP-binding_CS"/>
</dbReference>
<dbReference type="GO" id="GO:0031956">
    <property type="term" value="F:medium-chain fatty acid-CoA ligase activity"/>
    <property type="evidence" value="ECO:0007669"/>
    <property type="project" value="UniProtKB-EC"/>
</dbReference>
<comment type="catalytic activity">
    <reaction evidence="6">
        <text>octanoate + ATP + CoA = octanoyl-CoA + AMP + diphosphate</text>
        <dbReference type="Rhea" id="RHEA:33631"/>
        <dbReference type="ChEBI" id="CHEBI:25646"/>
        <dbReference type="ChEBI" id="CHEBI:30616"/>
        <dbReference type="ChEBI" id="CHEBI:33019"/>
        <dbReference type="ChEBI" id="CHEBI:57287"/>
        <dbReference type="ChEBI" id="CHEBI:57386"/>
        <dbReference type="ChEBI" id="CHEBI:456215"/>
    </reaction>
</comment>
<name>A0A9J6BNZ9_POLVA</name>
<feature type="domain" description="AMP-dependent synthetase/ligase" evidence="8">
    <location>
        <begin position="67"/>
        <end position="351"/>
    </location>
</feature>